<comment type="caution">
    <text evidence="7">The sequence shown here is derived from an EMBL/GenBank/DDBJ whole genome shotgun (WGS) entry which is preliminary data.</text>
</comment>
<accession>A0A554VEW3</accession>
<feature type="transmembrane region" description="Helical" evidence="6">
    <location>
        <begin position="159"/>
        <end position="185"/>
    </location>
</feature>
<evidence type="ECO:0000256" key="4">
    <source>
        <dbReference type="ARBA" id="ARBA00022989"/>
    </source>
</evidence>
<dbReference type="PANTHER" id="PTHR30213">
    <property type="entry name" value="INNER MEMBRANE PROTEIN YHJD"/>
    <property type="match status" value="1"/>
</dbReference>
<dbReference type="AlphaFoldDB" id="A0A554VEW3"/>
<feature type="transmembrane region" description="Helical" evidence="6">
    <location>
        <begin position="270"/>
        <end position="292"/>
    </location>
</feature>
<evidence type="ECO:0000256" key="5">
    <source>
        <dbReference type="ARBA" id="ARBA00023136"/>
    </source>
</evidence>
<comment type="subcellular location">
    <subcellularLocation>
        <location evidence="1">Cell membrane</location>
        <topology evidence="1">Multi-pass membrane protein</topology>
    </subcellularLocation>
</comment>
<dbReference type="EMBL" id="VLNR01000057">
    <property type="protein sequence ID" value="TSE05648.1"/>
    <property type="molecule type" value="Genomic_DNA"/>
</dbReference>
<dbReference type="InterPro" id="IPR017039">
    <property type="entry name" value="Virul_fac_BrkB"/>
</dbReference>
<dbReference type="NCBIfam" id="TIGR00765">
    <property type="entry name" value="yihY_not_rbn"/>
    <property type="match status" value="1"/>
</dbReference>
<evidence type="ECO:0000256" key="6">
    <source>
        <dbReference type="SAM" id="Phobius"/>
    </source>
</evidence>
<feature type="transmembrane region" description="Helical" evidence="6">
    <location>
        <begin position="57"/>
        <end position="80"/>
    </location>
</feature>
<evidence type="ECO:0000256" key="2">
    <source>
        <dbReference type="ARBA" id="ARBA00022475"/>
    </source>
</evidence>
<keyword evidence="4 6" id="KW-1133">Transmembrane helix</keyword>
<evidence type="ECO:0000313" key="8">
    <source>
        <dbReference type="Proteomes" id="UP000318833"/>
    </source>
</evidence>
<keyword evidence="2" id="KW-1003">Cell membrane</keyword>
<evidence type="ECO:0000256" key="3">
    <source>
        <dbReference type="ARBA" id="ARBA00022692"/>
    </source>
</evidence>
<evidence type="ECO:0000313" key="7">
    <source>
        <dbReference type="EMBL" id="TSE05648.1"/>
    </source>
</evidence>
<name>A0A554VEW3_9FLAO</name>
<dbReference type="PIRSF" id="PIRSF035875">
    <property type="entry name" value="RNase_BN"/>
    <property type="match status" value="1"/>
</dbReference>
<protein>
    <submittedName>
        <fullName evidence="7">YihY/virulence factor BrkB family protein</fullName>
    </submittedName>
</protein>
<keyword evidence="8" id="KW-1185">Reference proteome</keyword>
<feature type="transmembrane region" description="Helical" evidence="6">
    <location>
        <begin position="239"/>
        <end position="258"/>
    </location>
</feature>
<dbReference type="GO" id="GO:0005886">
    <property type="term" value="C:plasma membrane"/>
    <property type="evidence" value="ECO:0007669"/>
    <property type="project" value="UniProtKB-SubCell"/>
</dbReference>
<evidence type="ECO:0000256" key="1">
    <source>
        <dbReference type="ARBA" id="ARBA00004651"/>
    </source>
</evidence>
<sequence>MSKTVEDKLNKIPVINLLVKIGKKLILPGFEGLSIYDLIEIYAIGIIKGTFSARASAISWSFFLSLFPFLLFLLNLIPYVPIDNFENNFFEFINGALPAQSSEFFSGIFQDIASNPRGGLLSTVFILSILFMTNGVNAVFSGFEYSYHVTLNRNFVRQYLVALGVSIIVASLLLITVIGTLYFSYLVDDLNRMGVVDDTVFWLTLGKYALFVFMIFVIIATLFYFGTSEGKQNKFFSPGAFMTTFLIVITTYLFGIYIDNFSNYNKLYGSIGAMLILMLYIWLNANLLLLGFELNASLNQLRKNFNT</sequence>
<proteinExistence type="predicted"/>
<dbReference type="OrthoDB" id="977385at2"/>
<dbReference type="Proteomes" id="UP000318833">
    <property type="component" value="Unassembled WGS sequence"/>
</dbReference>
<dbReference type="PANTHER" id="PTHR30213:SF0">
    <property type="entry name" value="UPF0761 MEMBRANE PROTEIN YIHY"/>
    <property type="match status" value="1"/>
</dbReference>
<keyword evidence="3 6" id="KW-0812">Transmembrane</keyword>
<dbReference type="Pfam" id="PF03631">
    <property type="entry name" value="Virul_fac_BrkB"/>
    <property type="match status" value="1"/>
</dbReference>
<feature type="transmembrane region" description="Helical" evidence="6">
    <location>
        <begin position="205"/>
        <end position="227"/>
    </location>
</feature>
<gene>
    <name evidence="7" type="ORF">FOF46_22205</name>
</gene>
<dbReference type="RefSeq" id="WP_109437792.1">
    <property type="nucleotide sequence ID" value="NZ_CANLFO010000007.1"/>
</dbReference>
<reference evidence="7 8" key="1">
    <citation type="submission" date="2019-07" db="EMBL/GenBank/DDBJ databases">
        <title>The draft genome sequence of Aquimarina algiphila M91.</title>
        <authorList>
            <person name="Meng X."/>
        </authorList>
    </citation>
    <scope>NUCLEOTIDE SEQUENCE [LARGE SCALE GENOMIC DNA]</scope>
    <source>
        <strain evidence="7 8">M91</strain>
    </source>
</reference>
<organism evidence="7 8">
    <name type="scientific">Aquimarina algiphila</name>
    <dbReference type="NCBI Taxonomy" id="2047982"/>
    <lineage>
        <taxon>Bacteria</taxon>
        <taxon>Pseudomonadati</taxon>
        <taxon>Bacteroidota</taxon>
        <taxon>Flavobacteriia</taxon>
        <taxon>Flavobacteriales</taxon>
        <taxon>Flavobacteriaceae</taxon>
        <taxon>Aquimarina</taxon>
    </lineage>
</organism>
<keyword evidence="5 6" id="KW-0472">Membrane</keyword>
<feature type="transmembrane region" description="Helical" evidence="6">
    <location>
        <begin position="124"/>
        <end position="147"/>
    </location>
</feature>